<feature type="transmembrane region" description="Helical" evidence="1">
    <location>
        <begin position="26"/>
        <end position="47"/>
    </location>
</feature>
<keyword evidence="1" id="KW-0472">Membrane</keyword>
<keyword evidence="1" id="KW-1133">Transmembrane helix</keyword>
<protein>
    <recommendedName>
        <fullName evidence="4">Periplasmic heavy metal sensor</fullName>
    </recommendedName>
</protein>
<dbReference type="RefSeq" id="WP_284325135.1">
    <property type="nucleotide sequence ID" value="NZ_BSPP01000007.1"/>
</dbReference>
<proteinExistence type="predicted"/>
<reference evidence="2 3" key="1">
    <citation type="journal article" date="2014" name="Int. J. Syst. Evol. Microbiol.">
        <title>Complete genome sequence of Corynebacterium casei LMG S-19264T (=DSM 44701T), isolated from a smear-ripened cheese.</title>
        <authorList>
            <consortium name="US DOE Joint Genome Institute (JGI-PGF)"/>
            <person name="Walter F."/>
            <person name="Albersmeier A."/>
            <person name="Kalinowski J."/>
            <person name="Ruckert C."/>
        </authorList>
    </citation>
    <scope>NUCLEOTIDE SEQUENCE [LARGE SCALE GENOMIC DNA]</scope>
    <source>
        <strain evidence="2 3">NBRC 111766</strain>
    </source>
</reference>
<evidence type="ECO:0000313" key="2">
    <source>
        <dbReference type="EMBL" id="GLS86948.1"/>
    </source>
</evidence>
<comment type="caution">
    <text evidence="2">The sequence shown here is derived from an EMBL/GenBank/DDBJ whole genome shotgun (WGS) entry which is preliminary data.</text>
</comment>
<dbReference type="EMBL" id="BSPP01000007">
    <property type="protein sequence ID" value="GLS86948.1"/>
    <property type="molecule type" value="Genomic_DNA"/>
</dbReference>
<evidence type="ECO:0008006" key="4">
    <source>
        <dbReference type="Google" id="ProtNLM"/>
    </source>
</evidence>
<accession>A0AA37TW04</accession>
<keyword evidence="3" id="KW-1185">Reference proteome</keyword>
<gene>
    <name evidence="2" type="ORF">GCM10010873_19220</name>
</gene>
<dbReference type="Proteomes" id="UP001157355">
    <property type="component" value="Unassembled WGS sequence"/>
</dbReference>
<sequence>MRESEASQAEAPKTAVVKAPGRGLRIALAVSVALNLAVAGMFAGSFLKEHERGPREIGFGPFNEALSHEDRKALRKALLARMPEMRQARQEAGQDARNLLAALRALPFDPAQVSAVMEAQRLRMTGRIEVGQGLMRDLLVAMTPEARLAFADRLEAHLQKDVKEKGGPKP</sequence>
<dbReference type="InterPro" id="IPR025961">
    <property type="entry name" value="Metal_resist"/>
</dbReference>
<keyword evidence="1" id="KW-0812">Transmembrane</keyword>
<evidence type="ECO:0000256" key="1">
    <source>
        <dbReference type="SAM" id="Phobius"/>
    </source>
</evidence>
<evidence type="ECO:0000313" key="3">
    <source>
        <dbReference type="Proteomes" id="UP001157355"/>
    </source>
</evidence>
<organism evidence="2 3">
    <name type="scientific">Cypionkella aquatica</name>
    <dbReference type="NCBI Taxonomy" id="1756042"/>
    <lineage>
        <taxon>Bacteria</taxon>
        <taxon>Pseudomonadati</taxon>
        <taxon>Pseudomonadota</taxon>
        <taxon>Alphaproteobacteria</taxon>
        <taxon>Rhodobacterales</taxon>
        <taxon>Paracoccaceae</taxon>
        <taxon>Cypionkella</taxon>
    </lineage>
</organism>
<dbReference type="AlphaFoldDB" id="A0AA37TW04"/>
<dbReference type="Pfam" id="PF13801">
    <property type="entry name" value="Metal_resist"/>
    <property type="match status" value="1"/>
</dbReference>
<name>A0AA37TW04_9RHOB</name>